<dbReference type="InterPro" id="IPR028098">
    <property type="entry name" value="Glyco_trans_4-like_N"/>
</dbReference>
<proteinExistence type="predicted"/>
<dbReference type="RefSeq" id="WP_209904327.1">
    <property type="nucleotide sequence ID" value="NZ_BAAAJW010000009.1"/>
</dbReference>
<keyword evidence="6" id="KW-1185">Reference proteome</keyword>
<organism evidence="5 6">
    <name type="scientific">Brachybacterium sacelli</name>
    <dbReference type="NCBI Taxonomy" id="173364"/>
    <lineage>
        <taxon>Bacteria</taxon>
        <taxon>Bacillati</taxon>
        <taxon>Actinomycetota</taxon>
        <taxon>Actinomycetes</taxon>
        <taxon>Micrococcales</taxon>
        <taxon>Dermabacteraceae</taxon>
        <taxon>Brachybacterium</taxon>
    </lineage>
</organism>
<comment type="caution">
    <text evidence="5">The sequence shown here is derived from an EMBL/GenBank/DDBJ whole genome shotgun (WGS) entry which is preliminary data.</text>
</comment>
<protein>
    <recommendedName>
        <fullName evidence="1">D-inositol 3-phosphate glycosyltransferase</fullName>
    </recommendedName>
</protein>
<dbReference type="PANTHER" id="PTHR45947:SF3">
    <property type="entry name" value="SULFOQUINOVOSYL TRANSFERASE SQD2"/>
    <property type="match status" value="1"/>
</dbReference>
<evidence type="ECO:0000256" key="3">
    <source>
        <dbReference type="ARBA" id="ARBA00022679"/>
    </source>
</evidence>
<dbReference type="InterPro" id="IPR050194">
    <property type="entry name" value="Glycosyltransferase_grp1"/>
</dbReference>
<dbReference type="Pfam" id="PF13579">
    <property type="entry name" value="Glyco_trans_4_4"/>
    <property type="match status" value="1"/>
</dbReference>
<dbReference type="Proteomes" id="UP001519290">
    <property type="component" value="Unassembled WGS sequence"/>
</dbReference>
<reference evidence="5 6" key="1">
    <citation type="submission" date="2021-03" db="EMBL/GenBank/DDBJ databases">
        <title>Sequencing the genomes of 1000 actinobacteria strains.</title>
        <authorList>
            <person name="Klenk H.-P."/>
        </authorList>
    </citation>
    <scope>NUCLEOTIDE SEQUENCE [LARGE SCALE GENOMIC DNA]</scope>
    <source>
        <strain evidence="5 6">DSM 14566</strain>
    </source>
</reference>
<evidence type="ECO:0000259" key="4">
    <source>
        <dbReference type="Pfam" id="PF13579"/>
    </source>
</evidence>
<dbReference type="Gene3D" id="3.40.50.2000">
    <property type="entry name" value="Glycogen Phosphorylase B"/>
    <property type="match status" value="2"/>
</dbReference>
<name>A0ABS4X505_9MICO</name>
<gene>
    <name evidence="5" type="ORF">JOF43_003519</name>
</gene>
<evidence type="ECO:0000313" key="6">
    <source>
        <dbReference type="Proteomes" id="UP001519290"/>
    </source>
</evidence>
<evidence type="ECO:0000256" key="2">
    <source>
        <dbReference type="ARBA" id="ARBA00022676"/>
    </source>
</evidence>
<sequence length="396" mass="42612">MPRSRTARRRPGRPPHVVVATRLYTPEPVAAAFRQEALVIALERAGAEVTVLTTAAPGAGTVRSRSRKVSRWPVKRDHQGQVRGYLSYLSFDLPLALRLLLQRPMDALVLEPPPTTGLVGMVAAAIRRVPYTFYAADVWSDATDSVDGVPTLVRSAVRRAETIVWKRAAHVLTISPGVQHRLEELVGPRPTLTMVGNGIDTGTFTPAGEDGGEAGPYFVYAGTVSEWQGAEVFVDAFARVRAAHPEARLLFFSEGSGRDELEARVREHGLEGIEFRDKIPPAQVAAHLRGAVAGLSSITPGQGYEFALPTKIYAATATGTPVIHAGAGAAHDRIRDNHLGWACDHEVGEVAGAMDCALRGEDRPSREHLRSWTLENASLAGCAAQAAAQVMGDLHR</sequence>
<evidence type="ECO:0000313" key="5">
    <source>
        <dbReference type="EMBL" id="MBP2383530.1"/>
    </source>
</evidence>
<dbReference type="Pfam" id="PF13692">
    <property type="entry name" value="Glyco_trans_1_4"/>
    <property type="match status" value="1"/>
</dbReference>
<feature type="domain" description="Glycosyltransferase subfamily 4-like N-terminal" evidence="4">
    <location>
        <begin position="36"/>
        <end position="198"/>
    </location>
</feature>
<keyword evidence="3" id="KW-0808">Transferase</keyword>
<dbReference type="PANTHER" id="PTHR45947">
    <property type="entry name" value="SULFOQUINOVOSYL TRANSFERASE SQD2"/>
    <property type="match status" value="1"/>
</dbReference>
<dbReference type="EMBL" id="JAGIOD010000002">
    <property type="protein sequence ID" value="MBP2383530.1"/>
    <property type="molecule type" value="Genomic_DNA"/>
</dbReference>
<evidence type="ECO:0000256" key="1">
    <source>
        <dbReference type="ARBA" id="ARBA00021292"/>
    </source>
</evidence>
<dbReference type="SUPFAM" id="SSF53756">
    <property type="entry name" value="UDP-Glycosyltransferase/glycogen phosphorylase"/>
    <property type="match status" value="1"/>
</dbReference>
<keyword evidence="2" id="KW-0328">Glycosyltransferase</keyword>
<accession>A0ABS4X505</accession>